<dbReference type="AlphaFoldDB" id="A0A6J8EK89"/>
<protein>
    <submittedName>
        <fullName evidence="1">Uncharacterized protein</fullName>
    </submittedName>
</protein>
<evidence type="ECO:0000313" key="1">
    <source>
        <dbReference type="EMBL" id="CAC5420707.1"/>
    </source>
</evidence>
<accession>A0A6J8EK89</accession>
<dbReference type="Proteomes" id="UP000507470">
    <property type="component" value="Unassembled WGS sequence"/>
</dbReference>
<keyword evidence="2" id="KW-1185">Reference proteome</keyword>
<dbReference type="OrthoDB" id="418748at2759"/>
<dbReference type="EMBL" id="CACVKT020009164">
    <property type="protein sequence ID" value="CAC5420707.1"/>
    <property type="molecule type" value="Genomic_DNA"/>
</dbReference>
<organism evidence="1 2">
    <name type="scientific">Mytilus coruscus</name>
    <name type="common">Sea mussel</name>
    <dbReference type="NCBI Taxonomy" id="42192"/>
    <lineage>
        <taxon>Eukaryota</taxon>
        <taxon>Metazoa</taxon>
        <taxon>Spiralia</taxon>
        <taxon>Lophotrochozoa</taxon>
        <taxon>Mollusca</taxon>
        <taxon>Bivalvia</taxon>
        <taxon>Autobranchia</taxon>
        <taxon>Pteriomorphia</taxon>
        <taxon>Mytilida</taxon>
        <taxon>Mytiloidea</taxon>
        <taxon>Mytilidae</taxon>
        <taxon>Mytilinae</taxon>
        <taxon>Mytilus</taxon>
    </lineage>
</organism>
<sequence>MRAIKKNLCSVQRKHEANKRQNKMSEIMTLSETNDKQFYTLVKHQRRQTSSSTSILKYNDNVADCDEDIISETWADYFEDLATPVNNPCFDNEYKTRVENDNSLLHEMYSTNRDPLQIVNEDEVMDCIFSFKNGKVPDETRFTSEHLKYGGQNLISMLTILVNFIFHNIHIPTVLKNDITCPIFKKW</sequence>
<proteinExistence type="predicted"/>
<evidence type="ECO:0000313" key="2">
    <source>
        <dbReference type="Proteomes" id="UP000507470"/>
    </source>
</evidence>
<reference evidence="1 2" key="1">
    <citation type="submission" date="2020-06" db="EMBL/GenBank/DDBJ databases">
        <authorList>
            <person name="Li R."/>
            <person name="Bekaert M."/>
        </authorList>
    </citation>
    <scope>NUCLEOTIDE SEQUENCE [LARGE SCALE GENOMIC DNA]</scope>
    <source>
        <strain evidence="2">wild</strain>
    </source>
</reference>
<name>A0A6J8EK89_MYTCO</name>
<gene>
    <name evidence="1" type="ORF">MCOR_52907</name>
</gene>